<dbReference type="STRING" id="69004.A0A182QQ74"/>
<dbReference type="GO" id="GO:2001234">
    <property type="term" value="P:negative regulation of apoptotic signaling pathway"/>
    <property type="evidence" value="ECO:0007669"/>
    <property type="project" value="TreeGrafter"/>
</dbReference>
<keyword evidence="8" id="KW-1185">Reference proteome</keyword>
<reference evidence="8" key="1">
    <citation type="submission" date="2014-01" db="EMBL/GenBank/DDBJ databases">
        <title>The Genome Sequence of Anopheles farauti FAR1 (V2).</title>
        <authorList>
            <consortium name="The Broad Institute Genomics Platform"/>
            <person name="Neafsey D.E."/>
            <person name="Besansky N."/>
            <person name="Howell P."/>
            <person name="Walton C."/>
            <person name="Young S.K."/>
            <person name="Zeng Q."/>
            <person name="Gargeya S."/>
            <person name="Fitzgerald M."/>
            <person name="Haas B."/>
            <person name="Abouelleil A."/>
            <person name="Allen A.W."/>
            <person name="Alvarado L."/>
            <person name="Arachchi H.M."/>
            <person name="Berlin A.M."/>
            <person name="Chapman S.B."/>
            <person name="Gainer-Dewar J."/>
            <person name="Goldberg J."/>
            <person name="Griggs A."/>
            <person name="Gujja S."/>
            <person name="Hansen M."/>
            <person name="Howarth C."/>
            <person name="Imamovic A."/>
            <person name="Ireland A."/>
            <person name="Larimer J."/>
            <person name="McCowan C."/>
            <person name="Murphy C."/>
            <person name="Pearson M."/>
            <person name="Poon T.W."/>
            <person name="Priest M."/>
            <person name="Roberts A."/>
            <person name="Saif S."/>
            <person name="Shea T."/>
            <person name="Sisk P."/>
            <person name="Sykes S."/>
            <person name="Wortman J."/>
            <person name="Nusbaum C."/>
            <person name="Birren B."/>
        </authorList>
    </citation>
    <scope>NUCLEOTIDE SEQUENCE [LARGE SCALE GENOMIC DNA]</scope>
    <source>
        <strain evidence="8">FAR1</strain>
    </source>
</reference>
<dbReference type="GO" id="GO:0031966">
    <property type="term" value="C:mitochondrial membrane"/>
    <property type="evidence" value="ECO:0007669"/>
    <property type="project" value="TreeGrafter"/>
</dbReference>
<feature type="transmembrane region" description="Helical" evidence="6">
    <location>
        <begin position="72"/>
        <end position="89"/>
    </location>
</feature>
<dbReference type="VEuPathDB" id="VectorBase:AFAF014678"/>
<comment type="similarity">
    <text evidence="2 6">Belongs to the BI1 family.</text>
</comment>
<dbReference type="Proteomes" id="UP000075886">
    <property type="component" value="Unassembled WGS sequence"/>
</dbReference>
<evidence type="ECO:0000256" key="1">
    <source>
        <dbReference type="ARBA" id="ARBA00004141"/>
    </source>
</evidence>
<dbReference type="AlphaFoldDB" id="A0A182QQ74"/>
<evidence type="ECO:0008006" key="9">
    <source>
        <dbReference type="Google" id="ProtNLM"/>
    </source>
</evidence>
<keyword evidence="4 6" id="KW-1133">Transmembrane helix</keyword>
<evidence type="ECO:0000256" key="4">
    <source>
        <dbReference type="ARBA" id="ARBA00022989"/>
    </source>
</evidence>
<evidence type="ECO:0000313" key="7">
    <source>
        <dbReference type="EnsemblMetazoa" id="AFAF014678-PA"/>
    </source>
</evidence>
<dbReference type="EnsemblMetazoa" id="AFAF014678-RA">
    <property type="protein sequence ID" value="AFAF014678-PA"/>
    <property type="gene ID" value="AFAF014678"/>
</dbReference>
<dbReference type="InterPro" id="IPR006214">
    <property type="entry name" value="Bax_inhibitor_1-related"/>
</dbReference>
<sequence length="256" mass="28460">MLYPLESESVFYATNMATSFANFSFQRLSQQMGAKLDSRLRQHLSKVYGCLAATCTTATVGSIIHLSGIWEAGLLSAFVSLGLILGMAFTPDNGKNFVQRFSMLMGIGLFTGHSLGLLLEQVIYINPAIVVTALIGTTTIFSSLTASAFFAKRGKYLYLGGILMSALSTMAMINLGNLFFRSYIVQDISLYLGLFVMAGFVLFDTQMIMEKHNMGSNDFIGHSLELFYDVISIFRRLLVILAQREDNNERRKRKNN</sequence>
<feature type="transmembrane region" description="Helical" evidence="6">
    <location>
        <begin position="125"/>
        <end position="144"/>
    </location>
</feature>
<dbReference type="GO" id="GO:0033119">
    <property type="term" value="P:negative regulation of RNA splicing"/>
    <property type="evidence" value="ECO:0007669"/>
    <property type="project" value="TreeGrafter"/>
</dbReference>
<feature type="transmembrane region" description="Helical" evidence="6">
    <location>
        <begin position="156"/>
        <end position="176"/>
    </location>
</feature>
<evidence type="ECO:0000313" key="8">
    <source>
        <dbReference type="Proteomes" id="UP000075886"/>
    </source>
</evidence>
<feature type="transmembrane region" description="Helical" evidence="6">
    <location>
        <begin position="101"/>
        <end position="119"/>
    </location>
</feature>
<dbReference type="GO" id="GO:0019899">
    <property type="term" value="F:enzyme binding"/>
    <property type="evidence" value="ECO:0007669"/>
    <property type="project" value="TreeGrafter"/>
</dbReference>
<dbReference type="PANTHER" id="PTHR23291:SF32">
    <property type="entry name" value="BAX INHIBITOR 1"/>
    <property type="match status" value="1"/>
</dbReference>
<organism evidence="7 8">
    <name type="scientific">Anopheles farauti</name>
    <dbReference type="NCBI Taxonomy" id="69004"/>
    <lineage>
        <taxon>Eukaryota</taxon>
        <taxon>Metazoa</taxon>
        <taxon>Ecdysozoa</taxon>
        <taxon>Arthropoda</taxon>
        <taxon>Hexapoda</taxon>
        <taxon>Insecta</taxon>
        <taxon>Pterygota</taxon>
        <taxon>Neoptera</taxon>
        <taxon>Endopterygota</taxon>
        <taxon>Diptera</taxon>
        <taxon>Nematocera</taxon>
        <taxon>Culicoidea</taxon>
        <taxon>Culicidae</taxon>
        <taxon>Anophelinae</taxon>
        <taxon>Anopheles</taxon>
    </lineage>
</organism>
<keyword evidence="5 6" id="KW-0472">Membrane</keyword>
<keyword evidence="3 6" id="KW-0812">Transmembrane</keyword>
<dbReference type="EMBL" id="AXCN02000515">
    <property type="status" value="NOT_ANNOTATED_CDS"/>
    <property type="molecule type" value="Genomic_DNA"/>
</dbReference>
<evidence type="ECO:0000256" key="5">
    <source>
        <dbReference type="ARBA" id="ARBA00023136"/>
    </source>
</evidence>
<proteinExistence type="inferred from homology"/>
<evidence type="ECO:0000256" key="2">
    <source>
        <dbReference type="ARBA" id="ARBA00010350"/>
    </source>
</evidence>
<dbReference type="CDD" id="cd10430">
    <property type="entry name" value="BI-1"/>
    <property type="match status" value="1"/>
</dbReference>
<evidence type="ECO:0000256" key="3">
    <source>
        <dbReference type="ARBA" id="ARBA00022692"/>
    </source>
</evidence>
<dbReference type="GO" id="GO:0034620">
    <property type="term" value="P:cellular response to unfolded protein"/>
    <property type="evidence" value="ECO:0007669"/>
    <property type="project" value="TreeGrafter"/>
</dbReference>
<comment type="subcellular location">
    <subcellularLocation>
        <location evidence="1">Membrane</location>
        <topology evidence="1">Multi-pass membrane protein</topology>
    </subcellularLocation>
</comment>
<accession>A0A182QQ74</accession>
<protein>
    <recommendedName>
        <fullName evidence="9">Bax inhibitor 1</fullName>
    </recommendedName>
</protein>
<name>A0A182QQ74_9DIPT</name>
<reference evidence="7" key="2">
    <citation type="submission" date="2020-05" db="UniProtKB">
        <authorList>
            <consortium name="EnsemblMetazoa"/>
        </authorList>
    </citation>
    <scope>IDENTIFICATION</scope>
    <source>
        <strain evidence="7">FAR1</strain>
    </source>
</reference>
<dbReference type="PANTHER" id="PTHR23291">
    <property type="entry name" value="BAX INHIBITOR-RELATED"/>
    <property type="match status" value="1"/>
</dbReference>
<feature type="transmembrane region" description="Helical" evidence="6">
    <location>
        <begin position="188"/>
        <end position="205"/>
    </location>
</feature>
<evidence type="ECO:0000256" key="6">
    <source>
        <dbReference type="RuleBase" id="RU004379"/>
    </source>
</evidence>
<dbReference type="Pfam" id="PF01027">
    <property type="entry name" value="Bax1-I"/>
    <property type="match status" value="1"/>
</dbReference>